<evidence type="ECO:0000259" key="10">
    <source>
        <dbReference type="PROSITE" id="PS50868"/>
    </source>
</evidence>
<evidence type="ECO:0000313" key="11">
    <source>
        <dbReference type="EMBL" id="KAL0631383.1"/>
    </source>
</evidence>
<comment type="subcellular location">
    <subcellularLocation>
        <location evidence="1">Chromosome</location>
    </subcellularLocation>
</comment>
<feature type="domain" description="Pre-SET" evidence="9">
    <location>
        <begin position="86"/>
        <end position="151"/>
    </location>
</feature>
<organism evidence="11 12">
    <name type="scientific">Discina gigas</name>
    <dbReference type="NCBI Taxonomy" id="1032678"/>
    <lineage>
        <taxon>Eukaryota</taxon>
        <taxon>Fungi</taxon>
        <taxon>Dikarya</taxon>
        <taxon>Ascomycota</taxon>
        <taxon>Pezizomycotina</taxon>
        <taxon>Pezizomycetes</taxon>
        <taxon>Pezizales</taxon>
        <taxon>Discinaceae</taxon>
        <taxon>Discina</taxon>
    </lineage>
</organism>
<dbReference type="PROSITE" id="PS50280">
    <property type="entry name" value="SET"/>
    <property type="match status" value="1"/>
</dbReference>
<evidence type="ECO:0000256" key="6">
    <source>
        <dbReference type="ARBA" id="ARBA00022723"/>
    </source>
</evidence>
<accession>A0ABR3G695</accession>
<feature type="domain" description="Post-SET" evidence="10">
    <location>
        <begin position="292"/>
        <end position="308"/>
    </location>
</feature>
<keyword evidence="4" id="KW-0808">Transferase</keyword>
<keyword evidence="6" id="KW-0479">Metal-binding</keyword>
<gene>
    <name evidence="11" type="ORF">Q9L58_009755</name>
</gene>
<dbReference type="PANTHER" id="PTHR46223:SF3">
    <property type="entry name" value="HISTONE-LYSINE N-METHYLTRANSFERASE SET-23"/>
    <property type="match status" value="1"/>
</dbReference>
<comment type="caution">
    <text evidence="11">The sequence shown here is derived from an EMBL/GenBank/DDBJ whole genome shotgun (WGS) entry which is preliminary data.</text>
</comment>
<dbReference type="Gene3D" id="2.170.270.10">
    <property type="entry name" value="SET domain"/>
    <property type="match status" value="1"/>
</dbReference>
<evidence type="ECO:0008006" key="13">
    <source>
        <dbReference type="Google" id="ProtNLM"/>
    </source>
</evidence>
<keyword evidence="7" id="KW-0862">Zinc</keyword>
<dbReference type="SUPFAM" id="SSF82199">
    <property type="entry name" value="SET domain"/>
    <property type="match status" value="1"/>
</dbReference>
<keyword evidence="12" id="KW-1185">Reference proteome</keyword>
<evidence type="ECO:0000256" key="3">
    <source>
        <dbReference type="ARBA" id="ARBA00022603"/>
    </source>
</evidence>
<keyword evidence="5" id="KW-0949">S-adenosyl-L-methionine</keyword>
<proteinExistence type="predicted"/>
<evidence type="ECO:0000256" key="5">
    <source>
        <dbReference type="ARBA" id="ARBA00022691"/>
    </source>
</evidence>
<dbReference type="InterPro" id="IPR001214">
    <property type="entry name" value="SET_dom"/>
</dbReference>
<dbReference type="InterPro" id="IPR007728">
    <property type="entry name" value="Pre-SET_dom"/>
</dbReference>
<dbReference type="PROSITE" id="PS50867">
    <property type="entry name" value="PRE_SET"/>
    <property type="match status" value="1"/>
</dbReference>
<evidence type="ECO:0000256" key="1">
    <source>
        <dbReference type="ARBA" id="ARBA00004286"/>
    </source>
</evidence>
<dbReference type="Proteomes" id="UP001447188">
    <property type="component" value="Unassembled WGS sequence"/>
</dbReference>
<feature type="domain" description="SET" evidence="8">
    <location>
        <begin position="154"/>
        <end position="280"/>
    </location>
</feature>
<keyword evidence="2" id="KW-0158">Chromosome</keyword>
<sequence>MIESSSPEKPESPPAESARVSVVIFKFTETDPIAVAFQKLLDNLQGPPVTLAVGTGNLTSLPVGFRFTDHLMTGKGATTFDHQFIMSCTCPHGTAECQNSSKCPCKIKAGNFTTSNPEILKEGRSNALAIIECHRRCKCDIDCFGRVVQRGRKIPLEIFWAGTKGWGLRCPEKLPRGILVDKYFGEVIGPREASRRAKINDKNGASYLFTLDKFDVPRGKYHAIDGERFGGVARFINHSCSPNLTAYAVVSDRRDWKVYDVAFFTNKIINAGEELTYDYVERVVGGVDEDAEGWECLCGSEGCKGHIF</sequence>
<dbReference type="InterPro" id="IPR050973">
    <property type="entry name" value="H3K9_Histone-Lys_N-MTase"/>
</dbReference>
<evidence type="ECO:0000313" key="12">
    <source>
        <dbReference type="Proteomes" id="UP001447188"/>
    </source>
</evidence>
<protein>
    <recommendedName>
        <fullName evidence="13">SET domain-containing protein</fullName>
    </recommendedName>
</protein>
<dbReference type="PROSITE" id="PS50868">
    <property type="entry name" value="POST_SET"/>
    <property type="match status" value="1"/>
</dbReference>
<dbReference type="Pfam" id="PF05033">
    <property type="entry name" value="Pre-SET"/>
    <property type="match status" value="1"/>
</dbReference>
<reference evidence="11 12" key="1">
    <citation type="submission" date="2024-02" db="EMBL/GenBank/DDBJ databases">
        <title>Discinaceae phylogenomics.</title>
        <authorList>
            <person name="Dirks A.C."/>
            <person name="James T.Y."/>
        </authorList>
    </citation>
    <scope>NUCLEOTIDE SEQUENCE [LARGE SCALE GENOMIC DNA]</scope>
    <source>
        <strain evidence="11 12">ACD0624</strain>
    </source>
</reference>
<evidence type="ECO:0000256" key="4">
    <source>
        <dbReference type="ARBA" id="ARBA00022679"/>
    </source>
</evidence>
<name>A0ABR3G695_9PEZI</name>
<dbReference type="EMBL" id="JBBBZM010000257">
    <property type="protein sequence ID" value="KAL0631383.1"/>
    <property type="molecule type" value="Genomic_DNA"/>
</dbReference>
<dbReference type="SMART" id="SM00317">
    <property type="entry name" value="SET"/>
    <property type="match status" value="1"/>
</dbReference>
<evidence type="ECO:0000259" key="8">
    <source>
        <dbReference type="PROSITE" id="PS50280"/>
    </source>
</evidence>
<evidence type="ECO:0000256" key="7">
    <source>
        <dbReference type="ARBA" id="ARBA00022833"/>
    </source>
</evidence>
<dbReference type="PANTHER" id="PTHR46223">
    <property type="entry name" value="HISTONE-LYSINE N-METHYLTRANSFERASE SUV39H"/>
    <property type="match status" value="1"/>
</dbReference>
<evidence type="ECO:0000256" key="2">
    <source>
        <dbReference type="ARBA" id="ARBA00022454"/>
    </source>
</evidence>
<keyword evidence="3" id="KW-0489">Methyltransferase</keyword>
<dbReference type="InterPro" id="IPR046341">
    <property type="entry name" value="SET_dom_sf"/>
</dbReference>
<dbReference type="InterPro" id="IPR003616">
    <property type="entry name" value="Post-SET_dom"/>
</dbReference>
<dbReference type="Pfam" id="PF00856">
    <property type="entry name" value="SET"/>
    <property type="match status" value="1"/>
</dbReference>
<evidence type="ECO:0000259" key="9">
    <source>
        <dbReference type="PROSITE" id="PS50867"/>
    </source>
</evidence>